<dbReference type="EMBL" id="UOEP01000073">
    <property type="protein sequence ID" value="VAW17365.1"/>
    <property type="molecule type" value="Genomic_DNA"/>
</dbReference>
<dbReference type="AlphaFoldDB" id="A0A3B0TFL6"/>
<evidence type="ECO:0000313" key="1">
    <source>
        <dbReference type="EMBL" id="VAW17365.1"/>
    </source>
</evidence>
<proteinExistence type="predicted"/>
<reference evidence="1" key="1">
    <citation type="submission" date="2018-06" db="EMBL/GenBank/DDBJ databases">
        <authorList>
            <person name="Zhirakovskaya E."/>
        </authorList>
    </citation>
    <scope>NUCLEOTIDE SEQUENCE</scope>
</reference>
<name>A0A3B0TFL6_9ZZZZ</name>
<sequence length="44" mass="4998">MKTLVNNNFEELNFDVLNESEMTMVKGGLASVPRDEDLYPPLEP</sequence>
<organism evidence="1">
    <name type="scientific">hydrothermal vent metagenome</name>
    <dbReference type="NCBI Taxonomy" id="652676"/>
    <lineage>
        <taxon>unclassified sequences</taxon>
        <taxon>metagenomes</taxon>
        <taxon>ecological metagenomes</taxon>
    </lineage>
</organism>
<accession>A0A3B0TFL6</accession>
<protein>
    <submittedName>
        <fullName evidence="1">Uncharacterized protein</fullName>
    </submittedName>
</protein>
<gene>
    <name evidence="1" type="ORF">MNBD_BACTEROID01-782</name>
</gene>